<protein>
    <recommendedName>
        <fullName evidence="4">DUF2567 domain-containing protein</fullName>
    </recommendedName>
</protein>
<dbReference type="InterPro" id="IPR021213">
    <property type="entry name" value="DUF2567"/>
</dbReference>
<name>A0A0N9I8X4_9PSEU</name>
<feature type="transmembrane region" description="Helical" evidence="1">
    <location>
        <begin position="43"/>
        <end position="65"/>
    </location>
</feature>
<proteinExistence type="predicted"/>
<evidence type="ECO:0000313" key="3">
    <source>
        <dbReference type="Proteomes" id="UP000063699"/>
    </source>
</evidence>
<dbReference type="Proteomes" id="UP000063699">
    <property type="component" value="Chromosome"/>
</dbReference>
<organism evidence="2 3">
    <name type="scientific">Kibdelosporangium phytohabitans</name>
    <dbReference type="NCBI Taxonomy" id="860235"/>
    <lineage>
        <taxon>Bacteria</taxon>
        <taxon>Bacillati</taxon>
        <taxon>Actinomycetota</taxon>
        <taxon>Actinomycetes</taxon>
        <taxon>Pseudonocardiales</taxon>
        <taxon>Pseudonocardiaceae</taxon>
        <taxon>Kibdelosporangium</taxon>
    </lineage>
</organism>
<dbReference type="STRING" id="860235.AOZ06_43520"/>
<sequence>MAEQPVEAQQRNAPSEVPLYPPYGMPYHLPPQPRSRVVIKADLLPAISVLSLVSLVGVPLAWLWAQLAPSQLKQVTVRGPIPLTAESYHRFDSIAVFVLLGLGAGLVVGVAVWFMRERRGPVTMIAAVLGSLGAAYLATLMTGMFTGWIYDVPSATNVGDQVTVPPTLESVWVILAQPLATALAYGVLAAWNGMDDLGRRLG</sequence>
<dbReference type="Pfam" id="PF10821">
    <property type="entry name" value="DUF2567"/>
    <property type="match status" value="1"/>
</dbReference>
<dbReference type="EMBL" id="CP012752">
    <property type="protein sequence ID" value="ALG12818.1"/>
    <property type="molecule type" value="Genomic_DNA"/>
</dbReference>
<dbReference type="KEGG" id="kphy:AOZ06_43520"/>
<feature type="transmembrane region" description="Helical" evidence="1">
    <location>
        <begin position="94"/>
        <end position="114"/>
    </location>
</feature>
<dbReference type="AlphaFoldDB" id="A0A0N9I8X4"/>
<evidence type="ECO:0008006" key="4">
    <source>
        <dbReference type="Google" id="ProtNLM"/>
    </source>
</evidence>
<keyword evidence="1" id="KW-0812">Transmembrane</keyword>
<evidence type="ECO:0000313" key="2">
    <source>
        <dbReference type="EMBL" id="ALG12818.1"/>
    </source>
</evidence>
<accession>A0A0N9I8X4</accession>
<reference evidence="2 3" key="1">
    <citation type="submission" date="2015-07" db="EMBL/GenBank/DDBJ databases">
        <title>Genome sequencing of Kibdelosporangium phytohabitans.</title>
        <authorList>
            <person name="Qin S."/>
            <person name="Xing K."/>
        </authorList>
    </citation>
    <scope>NUCLEOTIDE SEQUENCE [LARGE SCALE GENOMIC DNA]</scope>
    <source>
        <strain evidence="2 3">KLBMP1111</strain>
    </source>
</reference>
<keyword evidence="1" id="KW-0472">Membrane</keyword>
<keyword evidence="3" id="KW-1185">Reference proteome</keyword>
<keyword evidence="1" id="KW-1133">Transmembrane helix</keyword>
<feature type="transmembrane region" description="Helical" evidence="1">
    <location>
        <begin position="170"/>
        <end position="191"/>
    </location>
</feature>
<gene>
    <name evidence="2" type="ORF">AOZ06_43520</name>
</gene>
<evidence type="ECO:0000256" key="1">
    <source>
        <dbReference type="SAM" id="Phobius"/>
    </source>
</evidence>
<dbReference type="RefSeq" id="WP_054294710.1">
    <property type="nucleotide sequence ID" value="NZ_CP012752.1"/>
</dbReference>
<feature type="transmembrane region" description="Helical" evidence="1">
    <location>
        <begin position="126"/>
        <end position="150"/>
    </location>
</feature>